<dbReference type="InterPro" id="IPR033744">
    <property type="entry name" value="RRM_RBM8"/>
</dbReference>
<dbReference type="Pfam" id="PF00076">
    <property type="entry name" value="RRM_1"/>
    <property type="match status" value="1"/>
</dbReference>
<dbReference type="GO" id="GO:0005737">
    <property type="term" value="C:cytoplasm"/>
    <property type="evidence" value="ECO:0007669"/>
    <property type="project" value="UniProtKB-SubCell"/>
</dbReference>
<keyword evidence="12" id="KW-0539">Nucleus</keyword>
<dbReference type="GO" id="GO:0006417">
    <property type="term" value="P:regulation of translation"/>
    <property type="evidence" value="ECO:0007669"/>
    <property type="project" value="UniProtKB-KW"/>
</dbReference>
<keyword evidence="11" id="KW-0508">mRNA splicing</keyword>
<dbReference type="SMART" id="SM00360">
    <property type="entry name" value="RRM"/>
    <property type="match status" value="1"/>
</dbReference>
<keyword evidence="5" id="KW-0963">Cytoplasm</keyword>
<evidence type="ECO:0000256" key="4">
    <source>
        <dbReference type="ARBA" id="ARBA00022448"/>
    </source>
</evidence>
<evidence type="ECO:0000256" key="5">
    <source>
        <dbReference type="ARBA" id="ARBA00022490"/>
    </source>
</evidence>
<evidence type="ECO:0000256" key="10">
    <source>
        <dbReference type="ARBA" id="ARBA00023161"/>
    </source>
</evidence>
<keyword evidence="7" id="KW-0509">mRNA transport</keyword>
<protein>
    <recommendedName>
        <fullName evidence="13">RNA-binding protein 8A</fullName>
    </recommendedName>
</protein>
<accession>A0A5B7BV47</accession>
<dbReference type="CDD" id="cd12324">
    <property type="entry name" value="RRM_RBM8"/>
    <property type="match status" value="1"/>
</dbReference>
<evidence type="ECO:0000259" key="15">
    <source>
        <dbReference type="PROSITE" id="PS50102"/>
    </source>
</evidence>
<dbReference type="EMBL" id="GHES01041789">
    <property type="protein sequence ID" value="MPA72348.1"/>
    <property type="molecule type" value="Transcribed_RNA"/>
</dbReference>
<evidence type="ECO:0000256" key="7">
    <source>
        <dbReference type="ARBA" id="ARBA00022816"/>
    </source>
</evidence>
<dbReference type="InterPro" id="IPR035979">
    <property type="entry name" value="RBD_domain_sf"/>
</dbReference>
<dbReference type="InterPro" id="IPR012677">
    <property type="entry name" value="Nucleotide-bd_a/b_plait_sf"/>
</dbReference>
<dbReference type="FunFam" id="3.30.70.330:FF:000525">
    <property type="entry name" value="RNA-binding protein 8A"/>
    <property type="match status" value="1"/>
</dbReference>
<proteinExistence type="inferred from homology"/>
<evidence type="ECO:0000256" key="13">
    <source>
        <dbReference type="ARBA" id="ARBA00077711"/>
    </source>
</evidence>
<evidence type="ECO:0000256" key="2">
    <source>
        <dbReference type="ARBA" id="ARBA00004496"/>
    </source>
</evidence>
<name>A0A5B7BV47_DAVIN</name>
<evidence type="ECO:0000256" key="11">
    <source>
        <dbReference type="ARBA" id="ARBA00023187"/>
    </source>
</evidence>
<sequence>MAVPYVETLDVDLLEDEDDLMDEDAAPLHPRTAIGSALAGGGQKQRTTGRGFRREFETLERSAAEYPYGGPERSIEGWIVLITGVHEEAQEDDLYNVFAGFGEVKNLHLNLDRRTGFVKGHAFIEYGDFVAAQDAISRMNGAEFLTQTISVDWAFCKGPIKRRNVRRPPHHQRSRSPLRRY</sequence>
<dbReference type="InterPro" id="IPR008111">
    <property type="entry name" value="RNA-bd_8"/>
</dbReference>
<dbReference type="GO" id="GO:0006397">
    <property type="term" value="P:mRNA processing"/>
    <property type="evidence" value="ECO:0007669"/>
    <property type="project" value="UniProtKB-KW"/>
</dbReference>
<dbReference type="GO" id="GO:0003729">
    <property type="term" value="F:mRNA binding"/>
    <property type="evidence" value="ECO:0007669"/>
    <property type="project" value="InterPro"/>
</dbReference>
<dbReference type="PANTHER" id="PTHR45894">
    <property type="entry name" value="RNA-BINDING PROTEIN 8A"/>
    <property type="match status" value="1"/>
</dbReference>
<evidence type="ECO:0000256" key="12">
    <source>
        <dbReference type="ARBA" id="ARBA00023242"/>
    </source>
</evidence>
<gene>
    <name evidence="16" type="ORF">Din_041789</name>
</gene>
<evidence type="ECO:0000256" key="6">
    <source>
        <dbReference type="ARBA" id="ARBA00022664"/>
    </source>
</evidence>
<dbReference type="GO" id="GO:0000184">
    <property type="term" value="P:nuclear-transcribed mRNA catabolic process, nonsense-mediated decay"/>
    <property type="evidence" value="ECO:0007669"/>
    <property type="project" value="UniProtKB-KW"/>
</dbReference>
<keyword evidence="9 14" id="KW-0694">RNA-binding</keyword>
<dbReference type="Gene3D" id="3.30.70.330">
    <property type="match status" value="1"/>
</dbReference>
<dbReference type="GO" id="GO:0051028">
    <property type="term" value="P:mRNA transport"/>
    <property type="evidence" value="ECO:0007669"/>
    <property type="project" value="UniProtKB-KW"/>
</dbReference>
<dbReference type="SUPFAM" id="SSF54928">
    <property type="entry name" value="RNA-binding domain, RBD"/>
    <property type="match status" value="1"/>
</dbReference>
<keyword evidence="4" id="KW-0813">Transport</keyword>
<evidence type="ECO:0000256" key="14">
    <source>
        <dbReference type="PROSITE-ProRule" id="PRU00176"/>
    </source>
</evidence>
<keyword evidence="10" id="KW-0866">Nonsense-mediated mRNA decay</keyword>
<dbReference type="GO" id="GO:0008380">
    <property type="term" value="P:RNA splicing"/>
    <property type="evidence" value="ECO:0007669"/>
    <property type="project" value="UniProtKB-KW"/>
</dbReference>
<comment type="similarity">
    <text evidence="3">Belongs to the RBM8A family.</text>
</comment>
<evidence type="ECO:0000256" key="8">
    <source>
        <dbReference type="ARBA" id="ARBA00022845"/>
    </source>
</evidence>
<dbReference type="AlphaFoldDB" id="A0A5B7BV47"/>
<evidence type="ECO:0000256" key="9">
    <source>
        <dbReference type="ARBA" id="ARBA00022884"/>
    </source>
</evidence>
<organism evidence="16">
    <name type="scientific">Davidia involucrata</name>
    <name type="common">Dove tree</name>
    <dbReference type="NCBI Taxonomy" id="16924"/>
    <lineage>
        <taxon>Eukaryota</taxon>
        <taxon>Viridiplantae</taxon>
        <taxon>Streptophyta</taxon>
        <taxon>Embryophyta</taxon>
        <taxon>Tracheophyta</taxon>
        <taxon>Spermatophyta</taxon>
        <taxon>Magnoliopsida</taxon>
        <taxon>eudicotyledons</taxon>
        <taxon>Gunneridae</taxon>
        <taxon>Pentapetalae</taxon>
        <taxon>asterids</taxon>
        <taxon>Cornales</taxon>
        <taxon>Nyssaceae</taxon>
        <taxon>Davidia</taxon>
    </lineage>
</organism>
<evidence type="ECO:0000256" key="1">
    <source>
        <dbReference type="ARBA" id="ARBA00004123"/>
    </source>
</evidence>
<comment type="subcellular location">
    <subcellularLocation>
        <location evidence="2">Cytoplasm</location>
    </subcellularLocation>
    <subcellularLocation>
        <location evidence="1">Nucleus</location>
    </subcellularLocation>
</comment>
<keyword evidence="6" id="KW-0507">mRNA processing</keyword>
<dbReference type="PROSITE" id="PS50102">
    <property type="entry name" value="RRM"/>
    <property type="match status" value="1"/>
</dbReference>
<dbReference type="GO" id="GO:0005634">
    <property type="term" value="C:nucleus"/>
    <property type="evidence" value="ECO:0007669"/>
    <property type="project" value="UniProtKB-SubCell"/>
</dbReference>
<evidence type="ECO:0000313" key="16">
    <source>
        <dbReference type="EMBL" id="MPA72348.1"/>
    </source>
</evidence>
<reference evidence="16" key="1">
    <citation type="submission" date="2019-08" db="EMBL/GenBank/DDBJ databases">
        <title>Reference gene set and small RNA set construction with multiple tissues from Davidia involucrata Baill.</title>
        <authorList>
            <person name="Yang H."/>
            <person name="Zhou C."/>
            <person name="Li G."/>
            <person name="Wang J."/>
            <person name="Gao P."/>
            <person name="Wang M."/>
            <person name="Wang R."/>
            <person name="Zhao Y."/>
        </authorList>
    </citation>
    <scope>NUCLEOTIDE SEQUENCE</scope>
    <source>
        <tissue evidence="16">Mixed with DoveR01_LX</tissue>
    </source>
</reference>
<evidence type="ECO:0000256" key="3">
    <source>
        <dbReference type="ARBA" id="ARBA00007987"/>
    </source>
</evidence>
<dbReference type="InterPro" id="IPR000504">
    <property type="entry name" value="RRM_dom"/>
</dbReference>
<feature type="domain" description="RRM" evidence="15">
    <location>
        <begin position="78"/>
        <end position="156"/>
    </location>
</feature>
<keyword evidence="8" id="KW-0810">Translation regulation</keyword>